<dbReference type="CDD" id="cd06222">
    <property type="entry name" value="RNase_H_like"/>
    <property type="match status" value="1"/>
</dbReference>
<evidence type="ECO:0000256" key="1">
    <source>
        <dbReference type="SAM" id="MobiDB-lite"/>
    </source>
</evidence>
<dbReference type="PANTHER" id="PTHR47723">
    <property type="entry name" value="OS05G0353850 PROTEIN"/>
    <property type="match status" value="1"/>
</dbReference>
<dbReference type="PANTHER" id="PTHR47723:SF23">
    <property type="entry name" value="REVERSE TRANSCRIPTASE-LIKE PROTEIN"/>
    <property type="match status" value="1"/>
</dbReference>
<dbReference type="InterPro" id="IPR012337">
    <property type="entry name" value="RNaseH-like_sf"/>
</dbReference>
<dbReference type="SUPFAM" id="SSF53098">
    <property type="entry name" value="Ribonuclease H-like"/>
    <property type="match status" value="1"/>
</dbReference>
<keyword evidence="4" id="KW-1185">Reference proteome</keyword>
<gene>
    <name evidence="3" type="ORF">L3X38_011487</name>
</gene>
<protein>
    <recommendedName>
        <fullName evidence="2">RNase H type-1 domain-containing protein</fullName>
    </recommendedName>
</protein>
<evidence type="ECO:0000313" key="3">
    <source>
        <dbReference type="EMBL" id="KAI5343611.1"/>
    </source>
</evidence>
<dbReference type="Gene3D" id="3.30.420.10">
    <property type="entry name" value="Ribonuclease H-like superfamily/Ribonuclease H"/>
    <property type="match status" value="1"/>
</dbReference>
<accession>A0AAD4ZFG5</accession>
<dbReference type="InterPro" id="IPR044730">
    <property type="entry name" value="RNase_H-like_dom_plant"/>
</dbReference>
<reference evidence="3 4" key="1">
    <citation type="journal article" date="2022" name="G3 (Bethesda)">
        <title>Whole-genome sequence and methylome profiling of the almond [Prunus dulcis (Mill.) D.A. Webb] cultivar 'Nonpareil'.</title>
        <authorList>
            <person name="D'Amico-Willman K.M."/>
            <person name="Ouma W.Z."/>
            <person name="Meulia T."/>
            <person name="Sideli G.M."/>
            <person name="Gradziel T.M."/>
            <person name="Fresnedo-Ramirez J."/>
        </authorList>
    </citation>
    <scope>NUCLEOTIDE SEQUENCE [LARGE SCALE GENOMIC DNA]</scope>
    <source>
        <strain evidence="3">Clone GOH B32 T37-40</strain>
    </source>
</reference>
<organism evidence="3 4">
    <name type="scientific">Prunus dulcis</name>
    <name type="common">Almond</name>
    <name type="synonym">Amygdalus dulcis</name>
    <dbReference type="NCBI Taxonomy" id="3755"/>
    <lineage>
        <taxon>Eukaryota</taxon>
        <taxon>Viridiplantae</taxon>
        <taxon>Streptophyta</taxon>
        <taxon>Embryophyta</taxon>
        <taxon>Tracheophyta</taxon>
        <taxon>Spermatophyta</taxon>
        <taxon>Magnoliopsida</taxon>
        <taxon>eudicotyledons</taxon>
        <taxon>Gunneridae</taxon>
        <taxon>Pentapetalae</taxon>
        <taxon>rosids</taxon>
        <taxon>fabids</taxon>
        <taxon>Rosales</taxon>
        <taxon>Rosaceae</taxon>
        <taxon>Amygdaloideae</taxon>
        <taxon>Amygdaleae</taxon>
        <taxon>Prunus</taxon>
    </lineage>
</organism>
<feature type="region of interest" description="Disordered" evidence="1">
    <location>
        <begin position="192"/>
        <end position="218"/>
    </location>
</feature>
<dbReference type="GO" id="GO:0003676">
    <property type="term" value="F:nucleic acid binding"/>
    <property type="evidence" value="ECO:0007669"/>
    <property type="project" value="InterPro"/>
</dbReference>
<dbReference type="AlphaFoldDB" id="A0AAD4ZFG5"/>
<dbReference type="InterPro" id="IPR002156">
    <property type="entry name" value="RNaseH_domain"/>
</dbReference>
<evidence type="ECO:0000313" key="4">
    <source>
        <dbReference type="Proteomes" id="UP001054821"/>
    </source>
</evidence>
<dbReference type="InterPro" id="IPR036397">
    <property type="entry name" value="RNaseH_sf"/>
</dbReference>
<dbReference type="Pfam" id="PF13456">
    <property type="entry name" value="RVT_3"/>
    <property type="match status" value="1"/>
</dbReference>
<proteinExistence type="predicted"/>
<comment type="caution">
    <text evidence="3">The sequence shown here is derived from an EMBL/GenBank/DDBJ whole genome shotgun (WGS) entry which is preliminary data.</text>
</comment>
<name>A0AAD4ZFG5_PRUDU</name>
<dbReference type="InterPro" id="IPR053151">
    <property type="entry name" value="RNase_H-like"/>
</dbReference>
<dbReference type="Proteomes" id="UP001054821">
    <property type="component" value="Chromosome 2"/>
</dbReference>
<evidence type="ECO:0000259" key="2">
    <source>
        <dbReference type="Pfam" id="PF13456"/>
    </source>
</evidence>
<sequence length="218" mass="24133">MSNKVRDLCTICAIGVHCHPRSNPKIVKVMWHLPCFGSVKINTDGAHISESSKAGSGGVFHDYQGHVLGAFSANLDVPSAVHAEVLAVIKAIELAWLHAWHNVWIETDSLLVTKFFSSLHLVPWLLRVDWQNWLHRLQHMSYKISHIFHEGNHAANALANHGALGSGLICKPCRRSISILHRSICGRQVGKCNRPTSPHQPSHMVPSDQSAHPADSDR</sequence>
<feature type="domain" description="RNase H type-1" evidence="2">
    <location>
        <begin position="42"/>
        <end position="161"/>
    </location>
</feature>
<dbReference type="GO" id="GO:0004523">
    <property type="term" value="F:RNA-DNA hybrid ribonuclease activity"/>
    <property type="evidence" value="ECO:0007669"/>
    <property type="project" value="InterPro"/>
</dbReference>
<dbReference type="EMBL" id="JAJFAZ020000002">
    <property type="protein sequence ID" value="KAI5343611.1"/>
    <property type="molecule type" value="Genomic_DNA"/>
</dbReference>